<dbReference type="GO" id="GO:0010597">
    <property type="term" value="P:green leaf volatile biosynthetic process"/>
    <property type="evidence" value="ECO:0007669"/>
    <property type="project" value="UniProtKB-ARBA"/>
</dbReference>
<gene>
    <name evidence="4" type="ORF">H5410_051537</name>
</gene>
<dbReference type="InterPro" id="IPR017930">
    <property type="entry name" value="Myb_dom"/>
</dbReference>
<reference evidence="4 5" key="1">
    <citation type="submission" date="2020-09" db="EMBL/GenBank/DDBJ databases">
        <title>De no assembly of potato wild relative species, Solanum commersonii.</title>
        <authorList>
            <person name="Cho K."/>
        </authorList>
    </citation>
    <scope>NUCLEOTIDE SEQUENCE [LARGE SCALE GENOMIC DNA]</scope>
    <source>
        <strain evidence="4">LZ3.2</strain>
        <tissue evidence="4">Leaf</tissue>
    </source>
</reference>
<accession>A0A9J5X0Z9</accession>
<sequence>MQKLVEEYEAENWSLIGQLIPNLFRKSCRLWWRDNLSPQVDHQPFTLEEDNTIIKAYAKFGSSVVSLFPHNLIRWNFAFFSSFTGNADPSITYSARLIRFKSC</sequence>
<name>A0A9J5X0Z9_SOLCO</name>
<dbReference type="Gene3D" id="1.10.10.60">
    <property type="entry name" value="Homeodomain-like"/>
    <property type="match status" value="1"/>
</dbReference>
<dbReference type="GO" id="GO:0000976">
    <property type="term" value="F:transcription cis-regulatory region binding"/>
    <property type="evidence" value="ECO:0007669"/>
    <property type="project" value="UniProtKB-ARBA"/>
</dbReference>
<organism evidence="4 5">
    <name type="scientific">Solanum commersonii</name>
    <name type="common">Commerson's wild potato</name>
    <name type="synonym">Commerson's nightshade</name>
    <dbReference type="NCBI Taxonomy" id="4109"/>
    <lineage>
        <taxon>Eukaryota</taxon>
        <taxon>Viridiplantae</taxon>
        <taxon>Streptophyta</taxon>
        <taxon>Embryophyta</taxon>
        <taxon>Tracheophyta</taxon>
        <taxon>Spermatophyta</taxon>
        <taxon>Magnoliopsida</taxon>
        <taxon>eudicotyledons</taxon>
        <taxon>Gunneridae</taxon>
        <taxon>Pentapetalae</taxon>
        <taxon>asterids</taxon>
        <taxon>lamiids</taxon>
        <taxon>Solanales</taxon>
        <taxon>Solanaceae</taxon>
        <taxon>Solanoideae</taxon>
        <taxon>Solaneae</taxon>
        <taxon>Solanum</taxon>
    </lineage>
</organism>
<keyword evidence="5" id="KW-1185">Reference proteome</keyword>
<evidence type="ECO:0000256" key="2">
    <source>
        <dbReference type="ARBA" id="ARBA00023242"/>
    </source>
</evidence>
<protein>
    <recommendedName>
        <fullName evidence="3">HTH myb-type domain-containing protein</fullName>
    </recommendedName>
</protein>
<evidence type="ECO:0000313" key="5">
    <source>
        <dbReference type="Proteomes" id="UP000824120"/>
    </source>
</evidence>
<proteinExistence type="predicted"/>
<comment type="subcellular location">
    <subcellularLocation>
        <location evidence="1">Nucleus</location>
    </subcellularLocation>
</comment>
<dbReference type="GO" id="GO:0005634">
    <property type="term" value="C:nucleus"/>
    <property type="evidence" value="ECO:0007669"/>
    <property type="project" value="UniProtKB-SubCell"/>
</dbReference>
<dbReference type="SUPFAM" id="SSF46689">
    <property type="entry name" value="Homeodomain-like"/>
    <property type="match status" value="1"/>
</dbReference>
<evidence type="ECO:0000256" key="1">
    <source>
        <dbReference type="ARBA" id="ARBA00004123"/>
    </source>
</evidence>
<comment type="caution">
    <text evidence="4">The sequence shown here is derived from an EMBL/GenBank/DDBJ whole genome shotgun (WGS) entry which is preliminary data.</text>
</comment>
<dbReference type="Pfam" id="PF13921">
    <property type="entry name" value="Myb_DNA-bind_6"/>
    <property type="match status" value="1"/>
</dbReference>
<evidence type="ECO:0000259" key="3">
    <source>
        <dbReference type="PROSITE" id="PS51294"/>
    </source>
</evidence>
<dbReference type="InterPro" id="IPR009057">
    <property type="entry name" value="Homeodomain-like_sf"/>
</dbReference>
<keyword evidence="2" id="KW-0539">Nucleus</keyword>
<evidence type="ECO:0000313" key="4">
    <source>
        <dbReference type="EMBL" id="KAG5580910.1"/>
    </source>
</evidence>
<dbReference type="CDD" id="cd00167">
    <property type="entry name" value="SANT"/>
    <property type="match status" value="1"/>
</dbReference>
<feature type="domain" description="HTH myb-type" evidence="3">
    <location>
        <begin position="1"/>
        <end position="40"/>
    </location>
</feature>
<dbReference type="Proteomes" id="UP000824120">
    <property type="component" value="Chromosome 10"/>
</dbReference>
<dbReference type="PROSITE" id="PS51294">
    <property type="entry name" value="HTH_MYB"/>
    <property type="match status" value="1"/>
</dbReference>
<dbReference type="OrthoDB" id="2143914at2759"/>
<dbReference type="AlphaFoldDB" id="A0A9J5X0Z9"/>
<dbReference type="EMBL" id="JACXVP010000010">
    <property type="protein sequence ID" value="KAG5580910.1"/>
    <property type="molecule type" value="Genomic_DNA"/>
</dbReference>
<dbReference type="InterPro" id="IPR001005">
    <property type="entry name" value="SANT/Myb"/>
</dbReference>